<dbReference type="AlphaFoldDB" id="A0A857DJB4"/>
<reference evidence="3 4" key="1">
    <citation type="submission" date="2019-12" db="EMBL/GenBank/DDBJ databases">
        <title>Sequence classification of anaerobic respiratory reductive dehalogenases: First we see many, then we see few.</title>
        <authorList>
            <person name="Molenda O."/>
            <person name="Puentes Jacome L.A."/>
            <person name="Cao X."/>
            <person name="Nesbo C.L."/>
            <person name="Tang S."/>
            <person name="Morson N."/>
            <person name="Patron J."/>
            <person name="Lomheim L."/>
            <person name="Wishart D.S."/>
            <person name="Edwards E.A."/>
        </authorList>
    </citation>
    <scope>NUCLEOTIDE SEQUENCE [LARGE SCALE GENOMIC DNA]</scope>
    <source>
        <strain evidence="3 4">12DCA</strain>
    </source>
</reference>
<protein>
    <submittedName>
        <fullName evidence="3">DUF1566 domain-containing protein</fullName>
    </submittedName>
</protein>
<feature type="transmembrane region" description="Helical" evidence="1">
    <location>
        <begin position="7"/>
        <end position="29"/>
    </location>
</feature>
<accession>A0A857DJB4</accession>
<feature type="transmembrane region" description="Helical" evidence="1">
    <location>
        <begin position="75"/>
        <end position="90"/>
    </location>
</feature>
<dbReference type="EMBL" id="CP046996">
    <property type="protein sequence ID" value="QHA00698.1"/>
    <property type="molecule type" value="Genomic_DNA"/>
</dbReference>
<feature type="transmembrane region" description="Helical" evidence="1">
    <location>
        <begin position="122"/>
        <end position="140"/>
    </location>
</feature>
<dbReference type="Proteomes" id="UP000430508">
    <property type="component" value="Chromosome"/>
</dbReference>
<dbReference type="InterPro" id="IPR011460">
    <property type="entry name" value="Lcl_C"/>
</dbReference>
<evidence type="ECO:0000313" key="3">
    <source>
        <dbReference type="EMBL" id="QHA00698.1"/>
    </source>
</evidence>
<feature type="domain" description="Lcl C-terminal" evidence="2">
    <location>
        <begin position="163"/>
        <end position="299"/>
    </location>
</feature>
<dbReference type="RefSeq" id="WP_019226275.1">
    <property type="nucleotide sequence ID" value="NZ_CP046996.1"/>
</dbReference>
<organism evidence="3 4">
    <name type="scientific">Dehalobacter restrictus</name>
    <dbReference type="NCBI Taxonomy" id="55583"/>
    <lineage>
        <taxon>Bacteria</taxon>
        <taxon>Bacillati</taxon>
        <taxon>Bacillota</taxon>
        <taxon>Clostridia</taxon>
        <taxon>Eubacteriales</taxon>
        <taxon>Desulfitobacteriaceae</taxon>
        <taxon>Dehalobacter</taxon>
    </lineage>
</organism>
<dbReference type="Pfam" id="PF07603">
    <property type="entry name" value="Lcl_C"/>
    <property type="match status" value="1"/>
</dbReference>
<keyword evidence="1" id="KW-1133">Transmembrane helix</keyword>
<keyword evidence="1" id="KW-0472">Membrane</keyword>
<evidence type="ECO:0000256" key="1">
    <source>
        <dbReference type="SAM" id="Phobius"/>
    </source>
</evidence>
<keyword evidence="1" id="KW-0812">Transmembrane</keyword>
<proteinExistence type="predicted"/>
<name>A0A857DJB4_9FIRM</name>
<evidence type="ECO:0000259" key="2">
    <source>
        <dbReference type="Pfam" id="PF07603"/>
    </source>
</evidence>
<gene>
    <name evidence="3" type="ORF">GQ588_08665</name>
</gene>
<feature type="transmembrane region" description="Helical" evidence="1">
    <location>
        <begin position="49"/>
        <end position="68"/>
    </location>
</feature>
<feature type="transmembrane region" description="Helical" evidence="1">
    <location>
        <begin position="96"/>
        <end position="115"/>
    </location>
</feature>
<sequence>MEKNKKVIIGWIGVSITVILSSVWAYWGAFENFHEGWYATSIGDNLCMFLLQYMVFAIIFVLLALVILRWKRMGFLLHLIFGGFCIYFFSGASFNVLGLLIIIPFAVLGLLYYFGEPEPKKWAYRLIIIVPLVITLAISIPQGIKVSQRINDNDFGMRIVEGNGVTLAWAPRGPGWPDKGTSWKEAQDICKYLSEDGTTTMKEEQNIWRLPTVDEAVRSMMLHDENAGGVWYPEEEKDVYDRTPDKETPLWDVHSKVIYYWTSDTSVKDEQQAYIIVYHGGIFDKRKIDRQDYMSFRAVKEIN</sequence>
<evidence type="ECO:0000313" key="4">
    <source>
        <dbReference type="Proteomes" id="UP000430508"/>
    </source>
</evidence>